<keyword evidence="2" id="KW-1185">Reference proteome</keyword>
<sequence>MLDCLVSFTNVGVACSVEVPVERMKIEDVVTELHAIKARLLEIEEASSVVQYEFHHSNLHVIIMSGCLKISKKLRIDCVLTALSFVHHFRYLAEGDAWETTCYAACVSSSDHVPASSPQPQRDADH</sequence>
<organism evidence="1 2">
    <name type="scientific">Hibiscus sabdariffa</name>
    <name type="common">roselle</name>
    <dbReference type="NCBI Taxonomy" id="183260"/>
    <lineage>
        <taxon>Eukaryota</taxon>
        <taxon>Viridiplantae</taxon>
        <taxon>Streptophyta</taxon>
        <taxon>Embryophyta</taxon>
        <taxon>Tracheophyta</taxon>
        <taxon>Spermatophyta</taxon>
        <taxon>Magnoliopsida</taxon>
        <taxon>eudicotyledons</taxon>
        <taxon>Gunneridae</taxon>
        <taxon>Pentapetalae</taxon>
        <taxon>rosids</taxon>
        <taxon>malvids</taxon>
        <taxon>Malvales</taxon>
        <taxon>Malvaceae</taxon>
        <taxon>Malvoideae</taxon>
        <taxon>Hibiscus</taxon>
    </lineage>
</organism>
<accession>A0ABR2R910</accession>
<proteinExistence type="predicted"/>
<evidence type="ECO:0000313" key="2">
    <source>
        <dbReference type="Proteomes" id="UP001396334"/>
    </source>
</evidence>
<name>A0ABR2R910_9ROSI</name>
<evidence type="ECO:0000313" key="1">
    <source>
        <dbReference type="EMBL" id="KAK9009447.1"/>
    </source>
</evidence>
<comment type="caution">
    <text evidence="1">The sequence shown here is derived from an EMBL/GenBank/DDBJ whole genome shotgun (WGS) entry which is preliminary data.</text>
</comment>
<reference evidence="1 2" key="1">
    <citation type="journal article" date="2024" name="G3 (Bethesda)">
        <title>Genome assembly of Hibiscus sabdariffa L. provides insights into metabolisms of medicinal natural products.</title>
        <authorList>
            <person name="Kim T."/>
        </authorList>
    </citation>
    <scope>NUCLEOTIDE SEQUENCE [LARGE SCALE GENOMIC DNA]</scope>
    <source>
        <strain evidence="1">TK-2024</strain>
        <tissue evidence="1">Old leaves</tissue>
    </source>
</reference>
<protein>
    <submittedName>
        <fullName evidence="1">Uncharacterized protein</fullName>
    </submittedName>
</protein>
<dbReference type="Proteomes" id="UP001396334">
    <property type="component" value="Unassembled WGS sequence"/>
</dbReference>
<dbReference type="EMBL" id="JBBPBN010000024">
    <property type="protein sequence ID" value="KAK9009447.1"/>
    <property type="molecule type" value="Genomic_DNA"/>
</dbReference>
<gene>
    <name evidence="1" type="ORF">V6N11_035979</name>
</gene>